<reference evidence="2" key="1">
    <citation type="journal article" date="1998" name="Infect. Immun.">
        <title>Identification and sequence analysis of a 27-kilobase chromosomal fragment containing a Salmonella pathogenicity island located at 92 minutes on the chromosome map of Salmonella enterica serovar typhimurium LT2.</title>
        <authorList>
            <person name="Wong K.K."/>
            <person name="McClelland M."/>
            <person name="Stillwell L.C."/>
            <person name="Sisk E.C."/>
            <person name="Thurston S.J."/>
            <person name="Saffer J.D."/>
        </authorList>
    </citation>
    <scope>NUCLEOTIDE SEQUENCE</scope>
    <source>
        <strain evidence="2">LT2</strain>
    </source>
</reference>
<protein>
    <submittedName>
        <fullName evidence="2">Uncharacterized protein spi4_N</fullName>
    </submittedName>
</protein>
<dbReference type="EMBL" id="AF060869">
    <property type="protein sequence ID" value="AAC26651.1"/>
    <property type="molecule type" value="Genomic_DNA"/>
</dbReference>
<evidence type="ECO:0000313" key="2">
    <source>
        <dbReference type="EMBL" id="AAC26651.1"/>
    </source>
</evidence>
<name>O85323_SALTM</name>
<dbReference type="InterPro" id="IPR013783">
    <property type="entry name" value="Ig-like_fold"/>
</dbReference>
<sequence>MVTIDGHDYNATKVGAGWQFTPGNAIPDGSYNITVTVEDKAGNTATSKPLPVVIDTTAEIESVTLVTDSGDSDVDNITKVDSRSLVLLPLMI</sequence>
<dbReference type="PIR" id="T14882">
    <property type="entry name" value="T14882"/>
</dbReference>
<accession>O85323</accession>
<organism evidence="2">
    <name type="scientific">Salmonella typhimurium</name>
    <dbReference type="NCBI Taxonomy" id="90371"/>
    <lineage>
        <taxon>Bacteria</taxon>
        <taxon>Pseudomonadati</taxon>
        <taxon>Pseudomonadota</taxon>
        <taxon>Gammaproteobacteria</taxon>
        <taxon>Enterobacterales</taxon>
        <taxon>Enterobacteriaceae</taxon>
        <taxon>Salmonella</taxon>
    </lineage>
</organism>
<dbReference type="Pfam" id="PF19077">
    <property type="entry name" value="Big_13"/>
    <property type="match status" value="1"/>
</dbReference>
<evidence type="ECO:0000259" key="1">
    <source>
        <dbReference type="Pfam" id="PF19077"/>
    </source>
</evidence>
<gene>
    <name evidence="2" type="primary">spi4_N</name>
</gene>
<dbReference type="InterPro" id="IPR044016">
    <property type="entry name" value="Big_13"/>
</dbReference>
<proteinExistence type="predicted"/>
<feature type="domain" description="Bacterial Ig-like" evidence="1">
    <location>
        <begin position="2"/>
        <end position="56"/>
    </location>
</feature>
<dbReference type="AlphaFoldDB" id="O85323"/>
<dbReference type="Gene3D" id="2.60.40.10">
    <property type="entry name" value="Immunoglobulins"/>
    <property type="match status" value="1"/>
</dbReference>